<dbReference type="Pfam" id="PF19567">
    <property type="entry name" value="CpsB_CapC"/>
    <property type="match status" value="1"/>
</dbReference>
<evidence type="ECO:0000256" key="5">
    <source>
        <dbReference type="PIRNR" id="PIRNR016557"/>
    </source>
</evidence>
<evidence type="ECO:0000256" key="2">
    <source>
        <dbReference type="ARBA" id="ARBA00022801"/>
    </source>
</evidence>
<name>A0A429X9C3_SIMTE</name>
<dbReference type="PANTHER" id="PTHR39181">
    <property type="entry name" value="TYROSINE-PROTEIN PHOSPHATASE YWQE"/>
    <property type="match status" value="1"/>
</dbReference>
<comment type="similarity">
    <text evidence="1 5">Belongs to the metallo-dependent hydrolases superfamily. CpsB/CapC family.</text>
</comment>
<keyword evidence="3 5" id="KW-0904">Protein phosphatase</keyword>
<accession>A0A429X9C3</accession>
<comment type="caution">
    <text evidence="6">The sequence shown here is derived from an EMBL/GenBank/DDBJ whole genome shotgun (WGS) entry which is preliminary data.</text>
</comment>
<dbReference type="EC" id="3.1.3.48" evidence="5"/>
<comment type="catalytic activity">
    <reaction evidence="4 5">
        <text>O-phospho-L-tyrosyl-[protein] + H2O = L-tyrosyl-[protein] + phosphate</text>
        <dbReference type="Rhea" id="RHEA:10684"/>
        <dbReference type="Rhea" id="RHEA-COMP:10136"/>
        <dbReference type="Rhea" id="RHEA-COMP:20101"/>
        <dbReference type="ChEBI" id="CHEBI:15377"/>
        <dbReference type="ChEBI" id="CHEBI:43474"/>
        <dbReference type="ChEBI" id="CHEBI:46858"/>
        <dbReference type="ChEBI" id="CHEBI:61978"/>
        <dbReference type="EC" id="3.1.3.48"/>
    </reaction>
</comment>
<reference evidence="6 7" key="1">
    <citation type="submission" date="2018-12" db="EMBL/GenBank/DDBJ databases">
        <authorList>
            <person name="Sun L."/>
            <person name="Chen Z."/>
        </authorList>
    </citation>
    <scope>NUCLEOTIDE SEQUENCE [LARGE SCALE GENOMIC DNA]</scope>
    <source>
        <strain evidence="6 7">LMG 29736</strain>
    </source>
</reference>
<keyword evidence="2 5" id="KW-0378">Hydrolase</keyword>
<proteinExistence type="inferred from homology"/>
<dbReference type="PIRSF" id="PIRSF016557">
    <property type="entry name" value="Caps_synth_CpsB"/>
    <property type="match status" value="1"/>
</dbReference>
<dbReference type="Gene3D" id="3.20.20.140">
    <property type="entry name" value="Metal-dependent hydrolases"/>
    <property type="match status" value="1"/>
</dbReference>
<dbReference type="OrthoDB" id="9788539at2"/>
<dbReference type="PANTHER" id="PTHR39181:SF1">
    <property type="entry name" value="TYROSINE-PROTEIN PHOSPHATASE YWQE"/>
    <property type="match status" value="1"/>
</dbReference>
<evidence type="ECO:0000256" key="3">
    <source>
        <dbReference type="ARBA" id="ARBA00022912"/>
    </source>
</evidence>
<evidence type="ECO:0000256" key="4">
    <source>
        <dbReference type="ARBA" id="ARBA00051722"/>
    </source>
</evidence>
<dbReference type="AlphaFoldDB" id="A0A429X9C3"/>
<dbReference type="EMBL" id="QYTW02000006">
    <property type="protein sequence ID" value="RST60055.1"/>
    <property type="molecule type" value="Genomic_DNA"/>
</dbReference>
<gene>
    <name evidence="6" type="ORF">D5F11_008280</name>
</gene>
<dbReference type="InterPro" id="IPR016667">
    <property type="entry name" value="Caps_polysacc_synth_CpsB/CapC"/>
</dbReference>
<evidence type="ECO:0000313" key="7">
    <source>
        <dbReference type="Proteomes" id="UP000287296"/>
    </source>
</evidence>
<dbReference type="SUPFAM" id="SSF89550">
    <property type="entry name" value="PHP domain-like"/>
    <property type="match status" value="1"/>
</dbReference>
<dbReference type="GO" id="GO:0004725">
    <property type="term" value="F:protein tyrosine phosphatase activity"/>
    <property type="evidence" value="ECO:0007669"/>
    <property type="project" value="UniProtKB-UniRule"/>
</dbReference>
<protein>
    <recommendedName>
        <fullName evidence="5">Tyrosine-protein phosphatase</fullName>
        <ecNumber evidence="5">3.1.3.48</ecNumber>
    </recommendedName>
</protein>
<dbReference type="GO" id="GO:0030145">
    <property type="term" value="F:manganese ion binding"/>
    <property type="evidence" value="ECO:0007669"/>
    <property type="project" value="UniProtKB-UniRule"/>
</dbReference>
<dbReference type="InterPro" id="IPR016195">
    <property type="entry name" value="Pol/histidinol_Pase-like"/>
</dbReference>
<dbReference type="RefSeq" id="WP_120119016.1">
    <property type="nucleotide sequence ID" value="NZ_QYTW02000006.1"/>
</dbReference>
<organism evidence="6 7">
    <name type="scientific">Siminovitchia terrae</name>
    <name type="common">Bacillus terrae</name>
    <dbReference type="NCBI Taxonomy" id="1914933"/>
    <lineage>
        <taxon>Bacteria</taxon>
        <taxon>Bacillati</taxon>
        <taxon>Bacillota</taxon>
        <taxon>Bacilli</taxon>
        <taxon>Bacillales</taxon>
        <taxon>Bacillaceae</taxon>
        <taxon>Siminovitchia</taxon>
    </lineage>
</organism>
<dbReference type="Proteomes" id="UP000287296">
    <property type="component" value="Unassembled WGS sequence"/>
</dbReference>
<sequence>MIVDIHNHILPNLDDGPQNWEEMTLLAKQAAQAGITHVIATPHHKHRHKEHFYENDPSVILLMTEKVNQRLKKMGIPLSVHPGVEFHLHENILKEIDNSLDDFLTLNNNGKYILLEPPSRFYPDYIDKALLKLKEIGLIPILAHPERNRELRKNPKNLYHLVENGILIQVTAASILGIHGRRLKNFALHLLDHHLVHFIASDAHHFVRRKFELMNAYEYIKDKYSLDLCEYFKNNAIHALEGTDIKVKNPKKISKKRQYFFLYNHPLNQI</sequence>
<evidence type="ECO:0000256" key="1">
    <source>
        <dbReference type="ARBA" id="ARBA00005750"/>
    </source>
</evidence>
<evidence type="ECO:0000313" key="6">
    <source>
        <dbReference type="EMBL" id="RST60055.1"/>
    </source>
</evidence>